<evidence type="ECO:0000313" key="3">
    <source>
        <dbReference type="Proteomes" id="UP001301653"/>
    </source>
</evidence>
<feature type="transmembrane region" description="Helical" evidence="1">
    <location>
        <begin position="101"/>
        <end position="122"/>
    </location>
</feature>
<name>A0ABU5V7S6_9GAMM</name>
<keyword evidence="1" id="KW-0472">Membrane</keyword>
<dbReference type="RefSeq" id="WP_323439618.1">
    <property type="nucleotide sequence ID" value="NZ_JAYFUH010000249.1"/>
</dbReference>
<feature type="transmembrane region" description="Helical" evidence="1">
    <location>
        <begin position="335"/>
        <end position="360"/>
    </location>
</feature>
<dbReference type="Proteomes" id="UP001301653">
    <property type="component" value="Unassembled WGS sequence"/>
</dbReference>
<protein>
    <recommendedName>
        <fullName evidence="4">Transmembrane protein</fullName>
    </recommendedName>
</protein>
<evidence type="ECO:0000313" key="2">
    <source>
        <dbReference type="EMBL" id="MEA5669412.1"/>
    </source>
</evidence>
<reference evidence="2 3" key="1">
    <citation type="submission" date="2023-12" db="EMBL/GenBank/DDBJ databases">
        <title>Stenotrophomonas guangdongensis sp. nov., isolated from wilted pepper plants (Capsicum annuum).</title>
        <authorList>
            <person name="Qiu M."/>
            <person name="Li Y."/>
            <person name="Liu Q."/>
            <person name="Zhang X."/>
            <person name="Huang Y."/>
            <person name="Guo R."/>
            <person name="Hu M."/>
            <person name="Zhou J."/>
            <person name="Zhou X."/>
        </authorList>
    </citation>
    <scope>NUCLEOTIDE SEQUENCE [LARGE SCALE GENOMIC DNA]</scope>
    <source>
        <strain evidence="2 3">MH1</strain>
    </source>
</reference>
<comment type="caution">
    <text evidence="2">The sequence shown here is derived from an EMBL/GenBank/DDBJ whole genome shotgun (WGS) entry which is preliminary data.</text>
</comment>
<organism evidence="2 3">
    <name type="scientific">Stenotrophomonas capsici</name>
    <dbReference type="NCBI Taxonomy" id="3110230"/>
    <lineage>
        <taxon>Bacteria</taxon>
        <taxon>Pseudomonadati</taxon>
        <taxon>Pseudomonadota</taxon>
        <taxon>Gammaproteobacteria</taxon>
        <taxon>Lysobacterales</taxon>
        <taxon>Lysobacteraceae</taxon>
        <taxon>Stenotrophomonas</taxon>
    </lineage>
</organism>
<proteinExistence type="predicted"/>
<sequence length="361" mass="40751">MISEDRLRASPAEEVSLDGGIPLIVPRRRPMYPLPLKGKYGRSDDLVLDVNFNSMRISSGGSGSIAANGGIFFLMLICVGMVFLGGWVIFNEYQRTGSVGISIIFVCGFIFSIFGGGAFGFLRHLMREPVVYPLLIDRKNGRLVQMQGSQRVEAQWNDLRPYIEPVTSVSTAGASTSCNLHLIQPSEDRKRAWKCIMVQNALGLYDCLSTYEFLARYMEGDWEGLPDIHLLPGGRPGFWDAYRYGFFNPWIGLPRWEDRSPRSRRWMWIFTPLWTILFWPFAVMPIIGSRFGYIPKFNSQDLTQAEYDPVRDGPVPAVLRSKIKPPQPLAAGEKLLYWISLGGGTSVWLGFGLMMLLLMLD</sequence>
<keyword evidence="1" id="KW-0812">Transmembrane</keyword>
<evidence type="ECO:0008006" key="4">
    <source>
        <dbReference type="Google" id="ProtNLM"/>
    </source>
</evidence>
<keyword evidence="3" id="KW-1185">Reference proteome</keyword>
<feature type="transmembrane region" description="Helical" evidence="1">
    <location>
        <begin position="266"/>
        <end position="287"/>
    </location>
</feature>
<dbReference type="EMBL" id="JAYFUH010000249">
    <property type="protein sequence ID" value="MEA5669412.1"/>
    <property type="molecule type" value="Genomic_DNA"/>
</dbReference>
<keyword evidence="1" id="KW-1133">Transmembrane helix</keyword>
<evidence type="ECO:0000256" key="1">
    <source>
        <dbReference type="SAM" id="Phobius"/>
    </source>
</evidence>
<accession>A0ABU5V7S6</accession>
<gene>
    <name evidence="2" type="ORF">VA603_17910</name>
</gene>
<feature type="transmembrane region" description="Helical" evidence="1">
    <location>
        <begin position="65"/>
        <end position="89"/>
    </location>
</feature>